<dbReference type="Proteomes" id="UP000886124">
    <property type="component" value="Unassembled WGS sequence"/>
</dbReference>
<gene>
    <name evidence="2" type="ORF">ENJ89_01920</name>
</gene>
<reference evidence="2" key="1">
    <citation type="journal article" date="2020" name="mSystems">
        <title>Genome- and Community-Level Interaction Insights into Carbon Utilization and Element Cycling Functions of Hydrothermarchaeota in Hydrothermal Sediment.</title>
        <authorList>
            <person name="Zhou Z."/>
            <person name="Liu Y."/>
            <person name="Xu W."/>
            <person name="Pan J."/>
            <person name="Luo Z.H."/>
            <person name="Li M."/>
        </authorList>
    </citation>
    <scope>NUCLEOTIDE SEQUENCE [LARGE SCALE GENOMIC DNA]</scope>
    <source>
        <strain evidence="2">HyVt-527</strain>
    </source>
</reference>
<sequence>MDKKPSYDILRFQVPCKLEYTKLVEEITDHICSYVRMDKNRSFSQKLRAVMNEVFINIVKHSQTAAREEMVRFQFELGLDYFTISIYDYGPGFEADGHFPPYPKELVGKRFKLREVIDGVVYFTIVNPFEVNFEFEELPENELDQLDQLAYLEDHGLGISIVTKLMDSVSYTYIGSGKFDWKLIKRLD</sequence>
<dbReference type="InterPro" id="IPR036890">
    <property type="entry name" value="HATPase_C_sf"/>
</dbReference>
<evidence type="ECO:0000313" key="2">
    <source>
        <dbReference type="EMBL" id="HHJ51927.1"/>
    </source>
</evidence>
<dbReference type="GO" id="GO:0005524">
    <property type="term" value="F:ATP binding"/>
    <property type="evidence" value="ECO:0007669"/>
    <property type="project" value="UniProtKB-KW"/>
</dbReference>
<dbReference type="InterPro" id="IPR003594">
    <property type="entry name" value="HATPase_dom"/>
</dbReference>
<dbReference type="EMBL" id="DROD01000137">
    <property type="protein sequence ID" value="HHJ51927.1"/>
    <property type="molecule type" value="Genomic_DNA"/>
</dbReference>
<dbReference type="CDD" id="cd16936">
    <property type="entry name" value="HATPase_RsbW-like"/>
    <property type="match status" value="1"/>
</dbReference>
<protein>
    <submittedName>
        <fullName evidence="2">ATP-binding protein</fullName>
    </submittedName>
</protein>
<accession>A0A7V5UE03</accession>
<proteinExistence type="predicted"/>
<feature type="domain" description="Histidine kinase/HSP90-like ATPase" evidence="1">
    <location>
        <begin position="43"/>
        <end position="172"/>
    </location>
</feature>
<evidence type="ECO:0000259" key="1">
    <source>
        <dbReference type="Pfam" id="PF13581"/>
    </source>
</evidence>
<keyword evidence="2" id="KW-0067">ATP-binding</keyword>
<organism evidence="2">
    <name type="scientific">Caldithrix abyssi</name>
    <dbReference type="NCBI Taxonomy" id="187145"/>
    <lineage>
        <taxon>Bacteria</taxon>
        <taxon>Pseudomonadati</taxon>
        <taxon>Calditrichota</taxon>
        <taxon>Calditrichia</taxon>
        <taxon>Calditrichales</taxon>
        <taxon>Calditrichaceae</taxon>
        <taxon>Caldithrix</taxon>
    </lineage>
</organism>
<dbReference type="Pfam" id="PF13581">
    <property type="entry name" value="HATPase_c_2"/>
    <property type="match status" value="1"/>
</dbReference>
<dbReference type="SUPFAM" id="SSF55874">
    <property type="entry name" value="ATPase domain of HSP90 chaperone/DNA topoisomerase II/histidine kinase"/>
    <property type="match status" value="1"/>
</dbReference>
<name>A0A7V5UE03_CALAY</name>
<comment type="caution">
    <text evidence="2">The sequence shown here is derived from an EMBL/GenBank/DDBJ whole genome shotgun (WGS) entry which is preliminary data.</text>
</comment>
<dbReference type="AlphaFoldDB" id="A0A7V5UE03"/>
<keyword evidence="2" id="KW-0547">Nucleotide-binding</keyword>
<dbReference type="Gene3D" id="3.30.565.10">
    <property type="entry name" value="Histidine kinase-like ATPase, C-terminal domain"/>
    <property type="match status" value="1"/>
</dbReference>